<comment type="caution">
    <text evidence="2">The sequence shown here is derived from an EMBL/GenBank/DDBJ whole genome shotgun (WGS) entry which is preliminary data.</text>
</comment>
<protein>
    <recommendedName>
        <fullName evidence="4">Secreted protein</fullName>
    </recommendedName>
</protein>
<dbReference type="EMBL" id="JAGINS010000002">
    <property type="protein sequence ID" value="MBP2363393.1"/>
    <property type="molecule type" value="Genomic_DNA"/>
</dbReference>
<name>A0ABS4VHI1_9ACTN</name>
<gene>
    <name evidence="2" type="ORF">JOF59_005885</name>
</gene>
<dbReference type="RefSeq" id="WP_209471424.1">
    <property type="nucleotide sequence ID" value="NZ_BMWJ01000023.1"/>
</dbReference>
<keyword evidence="3" id="KW-1185">Reference proteome</keyword>
<dbReference type="Proteomes" id="UP001519311">
    <property type="component" value="Unassembled WGS sequence"/>
</dbReference>
<accession>A0ABS4VHI1</accession>
<evidence type="ECO:0008006" key="4">
    <source>
        <dbReference type="Google" id="ProtNLM"/>
    </source>
</evidence>
<keyword evidence="1" id="KW-0732">Signal</keyword>
<evidence type="ECO:0000313" key="3">
    <source>
        <dbReference type="Proteomes" id="UP001519311"/>
    </source>
</evidence>
<sequence length="67" mass="7057">MRTSNADRLALVFLVSAALLGLFAPSLPALAATVRQQVLPEQSCVQIPAPALAYCPAQAEPQPGEQR</sequence>
<evidence type="ECO:0000313" key="2">
    <source>
        <dbReference type="EMBL" id="MBP2363393.1"/>
    </source>
</evidence>
<reference evidence="2 3" key="1">
    <citation type="submission" date="2021-03" db="EMBL/GenBank/DDBJ databases">
        <title>Sequencing the genomes of 1000 actinobacteria strains.</title>
        <authorList>
            <person name="Klenk H.-P."/>
        </authorList>
    </citation>
    <scope>NUCLEOTIDE SEQUENCE [LARGE SCALE GENOMIC DNA]</scope>
    <source>
        <strain evidence="2 3">DSM 40843</strain>
    </source>
</reference>
<feature type="chain" id="PRO_5046307361" description="Secreted protein" evidence="1">
    <location>
        <begin position="32"/>
        <end position="67"/>
    </location>
</feature>
<organism evidence="2 3">
    <name type="scientific">Streptomyces clavifer</name>
    <dbReference type="NCBI Taxonomy" id="68188"/>
    <lineage>
        <taxon>Bacteria</taxon>
        <taxon>Bacillati</taxon>
        <taxon>Actinomycetota</taxon>
        <taxon>Actinomycetes</taxon>
        <taxon>Kitasatosporales</taxon>
        <taxon>Streptomycetaceae</taxon>
        <taxon>Streptomyces</taxon>
    </lineage>
</organism>
<proteinExistence type="predicted"/>
<feature type="signal peptide" evidence="1">
    <location>
        <begin position="1"/>
        <end position="31"/>
    </location>
</feature>
<evidence type="ECO:0000256" key="1">
    <source>
        <dbReference type="SAM" id="SignalP"/>
    </source>
</evidence>